<proteinExistence type="predicted"/>
<sequence>MRKILSYISAIVLSILITIGSADAKDLEEVTVSNNIDEKEVVSLVKSVEDEITILGLYAPPKSAVVDLTSSNLTFAGKAEVSTLYTNSNFKGKKRVTYSIKNSSSSTLTVTLHKKGSLFSLRSFTVSPGTTKTGDLYPSGNLDASALYYLSFSAPSDFSGRLY</sequence>
<reference evidence="2" key="1">
    <citation type="submission" date="2015-08" db="EMBL/GenBank/DDBJ databases">
        <title>Complete DNA Sequence of Pseudomonas syringae pv. actinidiae, the Causal Agent of Kiwifruit Canker Disease.</title>
        <authorList>
            <person name="Rikkerink E.H.A."/>
            <person name="Fineran P.C."/>
        </authorList>
    </citation>
    <scope>NUCLEOTIDE SEQUENCE</scope>
    <source>
        <strain evidence="2">DSM 13666</strain>
    </source>
</reference>
<feature type="signal peptide" evidence="1">
    <location>
        <begin position="1"/>
        <end position="24"/>
    </location>
</feature>
<evidence type="ECO:0000313" key="2">
    <source>
        <dbReference type="EMBL" id="KOO37868.1"/>
    </source>
</evidence>
<name>A0A0M0KHH0_ALKHA</name>
<accession>A0A0M0KHH0</accession>
<dbReference type="EMBL" id="LILD01000001">
    <property type="protein sequence ID" value="KOO37868.1"/>
    <property type="molecule type" value="Genomic_DNA"/>
</dbReference>
<comment type="caution">
    <text evidence="2">The sequence shown here is derived from an EMBL/GenBank/DDBJ whole genome shotgun (WGS) entry which is preliminary data.</text>
</comment>
<dbReference type="AlphaFoldDB" id="A0A0M0KHH0"/>
<dbReference type="PATRIC" id="fig|136160.3.peg.750"/>
<organism evidence="2">
    <name type="scientific">Halalkalibacterium halodurans</name>
    <name type="common">Bacillus halodurans</name>
    <dbReference type="NCBI Taxonomy" id="86665"/>
    <lineage>
        <taxon>Bacteria</taxon>
        <taxon>Bacillati</taxon>
        <taxon>Bacillota</taxon>
        <taxon>Bacilli</taxon>
        <taxon>Bacillales</taxon>
        <taxon>Bacillaceae</taxon>
        <taxon>Halalkalibacterium (ex Joshi et al. 2022)</taxon>
    </lineage>
</organism>
<keyword evidence="1" id="KW-0732">Signal</keyword>
<gene>
    <name evidence="2" type="ORF">AMD02_02635</name>
</gene>
<dbReference type="RefSeq" id="WP_053430362.1">
    <property type="nucleotide sequence ID" value="NZ_CP040441.1"/>
</dbReference>
<dbReference type="GeneID" id="87598956"/>
<protein>
    <submittedName>
        <fullName evidence="2">Uncharacterized protein</fullName>
    </submittedName>
</protein>
<evidence type="ECO:0000256" key="1">
    <source>
        <dbReference type="SAM" id="SignalP"/>
    </source>
</evidence>
<feature type="chain" id="PRO_5044367138" evidence="1">
    <location>
        <begin position="25"/>
        <end position="163"/>
    </location>
</feature>